<sequence>MSNAASSGTPSSVWRQVRQRHLIPVLTGWFGLCWALIEFSSFLVQRYALPEYLIDMVFAGMWVLLPTVVLLTWWIGEVGAMHWTRSRALSIGVLLLAGLATAWQAPRFIGGPTQHKASLANAVDGSETAAKSSSTAVVVPRVVLFPFKVQGAAEDQWLGAAMAVLTRYDLLFDPRLDASYASAGLLSTLRAQGGRNFDGASRAMLRNAALAQAYQVMVSGEVSVGASGLTVRASVQGLNPDRDLGAIEFEAQDVWSAVDQLAALLREQVSSTDRDQPGRDAPLLSITTDSLPALRAYVEALVVEVQDNDYPRAAELLDQAIALDGNFVAADVQRFLVRAQLGDILQARQIAQALAPRTGMLPDRLRFTMQAIQASAVGREQVLGVYRLWSKRAPHDREPQLMLARMELSDAPDDPAIWQRLQQLAIESGSASELLSLASSALLRELPDQARELATLAAQRNPMEIGAPLLMAEIARLEGRHDEALRALDEAALLRPELISPVLSRADVLFSTGRWEEALRVIENARQRTEHNPTARINVLRKQIDLLRSLGRQQAAFDVLMDLMEMERSRSAPVMMAHNLNGYIGVYASVKGVQAAREWMAQWNISEDPRLREHALANLDLVLGLQLLDRSLYFQGLEKLELAWQQSGAPLSVSALIYQRLGQAWQAGTPESLAAWAETLEEFQYVLAASNQPMSQLQSWHAMLVEIALQHGQHAFARPWLEKLQRAEPEGPTVLWWSLRAALLAGDQAAATGYGKQLQAAWKDADPGFDRLAEFRALTASLPL</sequence>
<feature type="transmembrane region" description="Helical" evidence="1">
    <location>
        <begin position="88"/>
        <end position="106"/>
    </location>
</feature>
<dbReference type="InterPro" id="IPR011990">
    <property type="entry name" value="TPR-like_helical_dom_sf"/>
</dbReference>
<dbReference type="Gene3D" id="1.25.40.10">
    <property type="entry name" value="Tetratricopeptide repeat domain"/>
    <property type="match status" value="1"/>
</dbReference>
<evidence type="ECO:0008006" key="4">
    <source>
        <dbReference type="Google" id="ProtNLM"/>
    </source>
</evidence>
<gene>
    <name evidence="2" type="ORF">IFO71_10100</name>
</gene>
<dbReference type="Proteomes" id="UP000613768">
    <property type="component" value="Unassembled WGS sequence"/>
</dbReference>
<proteinExistence type="predicted"/>
<name>A0AAW3ZN78_9GAMM</name>
<feature type="transmembrane region" description="Helical" evidence="1">
    <location>
        <begin position="21"/>
        <end position="44"/>
    </location>
</feature>
<evidence type="ECO:0000313" key="2">
    <source>
        <dbReference type="EMBL" id="MBD8526087.1"/>
    </source>
</evidence>
<protein>
    <recommendedName>
        <fullName evidence="4">Tetratricopeptide repeat protein</fullName>
    </recommendedName>
</protein>
<keyword evidence="1" id="KW-0472">Membrane</keyword>
<keyword evidence="1" id="KW-1133">Transmembrane helix</keyword>
<evidence type="ECO:0000256" key="1">
    <source>
        <dbReference type="SAM" id="Phobius"/>
    </source>
</evidence>
<organism evidence="2 3">
    <name type="scientific">Pseudomarimonas arenosa</name>
    <dbReference type="NCBI Taxonomy" id="2774145"/>
    <lineage>
        <taxon>Bacteria</taxon>
        <taxon>Pseudomonadati</taxon>
        <taxon>Pseudomonadota</taxon>
        <taxon>Gammaproteobacteria</taxon>
        <taxon>Lysobacterales</taxon>
        <taxon>Lysobacteraceae</taxon>
        <taxon>Pseudomarimonas</taxon>
    </lineage>
</organism>
<dbReference type="EMBL" id="JACYTR010000017">
    <property type="protein sequence ID" value="MBD8526087.1"/>
    <property type="molecule type" value="Genomic_DNA"/>
</dbReference>
<feature type="transmembrane region" description="Helical" evidence="1">
    <location>
        <begin position="56"/>
        <end position="76"/>
    </location>
</feature>
<dbReference type="AlphaFoldDB" id="A0AAW3ZN78"/>
<comment type="caution">
    <text evidence="2">The sequence shown here is derived from an EMBL/GenBank/DDBJ whole genome shotgun (WGS) entry which is preliminary data.</text>
</comment>
<keyword evidence="1" id="KW-0812">Transmembrane</keyword>
<reference evidence="2 3" key="1">
    <citation type="submission" date="2020-09" db="EMBL/GenBank/DDBJ databases">
        <title>Pseudoxanthomonas sp. CAU 1598 isolated from sand of Yaerae Beach.</title>
        <authorList>
            <person name="Kim W."/>
        </authorList>
    </citation>
    <scope>NUCLEOTIDE SEQUENCE [LARGE SCALE GENOMIC DNA]</scope>
    <source>
        <strain evidence="2 3">CAU 1598</strain>
    </source>
</reference>
<dbReference type="SUPFAM" id="SSF48452">
    <property type="entry name" value="TPR-like"/>
    <property type="match status" value="1"/>
</dbReference>
<keyword evidence="3" id="KW-1185">Reference proteome</keyword>
<dbReference type="RefSeq" id="WP_192029509.1">
    <property type="nucleotide sequence ID" value="NZ_JACYTR010000017.1"/>
</dbReference>
<evidence type="ECO:0000313" key="3">
    <source>
        <dbReference type="Proteomes" id="UP000613768"/>
    </source>
</evidence>
<accession>A0AAW3ZN78</accession>